<reference evidence="2" key="1">
    <citation type="submission" date="2020-05" db="EMBL/GenBank/DDBJ databases">
        <authorList>
            <person name="Rincon C."/>
            <person name="Sanders R I."/>
            <person name="Robbins C."/>
            <person name="Chaturvedi A."/>
        </authorList>
    </citation>
    <scope>NUCLEOTIDE SEQUENCE</scope>
    <source>
        <strain evidence="2">CHB12</strain>
    </source>
</reference>
<evidence type="ECO:0000256" key="1">
    <source>
        <dbReference type="SAM" id="SignalP"/>
    </source>
</evidence>
<dbReference type="EMBL" id="CAGKOT010000060">
    <property type="protein sequence ID" value="CAB5387962.1"/>
    <property type="molecule type" value="Genomic_DNA"/>
</dbReference>
<feature type="signal peptide" evidence="1">
    <location>
        <begin position="1"/>
        <end position="26"/>
    </location>
</feature>
<proteinExistence type="predicted"/>
<evidence type="ECO:0008006" key="4">
    <source>
        <dbReference type="Google" id="ProtNLM"/>
    </source>
</evidence>
<name>A0A915ZUM5_9GLOM</name>
<comment type="caution">
    <text evidence="2">The sequence shown here is derived from an EMBL/GenBank/DDBJ whole genome shotgun (WGS) entry which is preliminary data.</text>
</comment>
<evidence type="ECO:0000313" key="2">
    <source>
        <dbReference type="EMBL" id="CAB5387962.1"/>
    </source>
</evidence>
<dbReference type="OrthoDB" id="10347140at2759"/>
<keyword evidence="1" id="KW-0732">Signal</keyword>
<protein>
    <recommendedName>
        <fullName evidence="4">Secreted protein</fullName>
    </recommendedName>
</protein>
<accession>A0A915ZUM5</accession>
<gene>
    <name evidence="2" type="ORF">CHRIB12_LOCUS20378</name>
</gene>
<feature type="chain" id="PRO_5036927453" description="Secreted protein" evidence="1">
    <location>
        <begin position="27"/>
        <end position="66"/>
    </location>
</feature>
<dbReference type="AlphaFoldDB" id="A0A915ZUM5"/>
<organism evidence="2 3">
    <name type="scientific">Rhizophagus irregularis</name>
    <dbReference type="NCBI Taxonomy" id="588596"/>
    <lineage>
        <taxon>Eukaryota</taxon>
        <taxon>Fungi</taxon>
        <taxon>Fungi incertae sedis</taxon>
        <taxon>Mucoromycota</taxon>
        <taxon>Glomeromycotina</taxon>
        <taxon>Glomeromycetes</taxon>
        <taxon>Glomerales</taxon>
        <taxon>Glomeraceae</taxon>
        <taxon>Rhizophagus</taxon>
    </lineage>
</organism>
<dbReference type="Proteomes" id="UP000684084">
    <property type="component" value="Unassembled WGS sequence"/>
</dbReference>
<evidence type="ECO:0000313" key="3">
    <source>
        <dbReference type="Proteomes" id="UP000684084"/>
    </source>
</evidence>
<sequence>MGPSSLAFRLFSSKVLVLSLTTSALWHSVPHFSSKVPVLSSATSALWHFSFTHRKRRKEMTKRNKN</sequence>